<dbReference type="EMBL" id="BFAD01000002">
    <property type="protein sequence ID" value="GBE79228.1"/>
    <property type="molecule type" value="Genomic_DNA"/>
</dbReference>
<sequence length="364" mass="42149">MSSEEPTVDEIFGVLRPWEARWRDRQQFLEAHGYMLRPRYHPGWTPSWGGTGKHPLFYEDAITLPPREHLIDATRIADGRLVYIKRVKTGDNESEIATMLSAESLLHDPMNHCVRVLEIFQDTEDQSISYMVMPFLVLIDSIPFEIVENIVDFTDQILEGLVFIHNKGVAHRDCTYKNLMMDVNALYPQGFHPVNDLFFPDGLTPLPYHSRTDAPITYYYIDFGISVVIPPDVHPKLALGDNGRDQEVPELSLTIPYDPFKVDSFIIGNVLRHEFRDKFSNVDFLIPLIESMTRTDPHERPDAARALTEWQNIRCKLGYMQRRWRLRPRGETWLWKVISDAVSFVGTTFYLCKTVFGWVIESSG</sequence>
<dbReference type="PANTHER" id="PTHR44167">
    <property type="entry name" value="OVARIAN-SPECIFIC SERINE/THREONINE-PROTEIN KINASE LOK-RELATED"/>
    <property type="match status" value="1"/>
</dbReference>
<comment type="caution">
    <text evidence="2">The sequence shown here is derived from an EMBL/GenBank/DDBJ whole genome shotgun (WGS) entry which is preliminary data.</text>
</comment>
<dbReference type="InParanoid" id="A0A401GAN5"/>
<dbReference type="PROSITE" id="PS50011">
    <property type="entry name" value="PROTEIN_KINASE_DOM"/>
    <property type="match status" value="1"/>
</dbReference>
<evidence type="ECO:0000313" key="2">
    <source>
        <dbReference type="EMBL" id="GBE79228.1"/>
    </source>
</evidence>
<dbReference type="GO" id="GO:0005737">
    <property type="term" value="C:cytoplasm"/>
    <property type="evidence" value="ECO:0007669"/>
    <property type="project" value="TreeGrafter"/>
</dbReference>
<dbReference type="RefSeq" id="XP_027610141.1">
    <property type="nucleotide sequence ID" value="XM_027754340.1"/>
</dbReference>
<evidence type="ECO:0000313" key="3">
    <source>
        <dbReference type="Proteomes" id="UP000287166"/>
    </source>
</evidence>
<name>A0A401GAN5_9APHY</name>
<protein>
    <recommendedName>
        <fullName evidence="1">Protein kinase domain-containing protein</fullName>
    </recommendedName>
</protein>
<gene>
    <name evidence="2" type="ORF">SCP_0204250</name>
</gene>
<dbReference type="GO" id="GO:0044773">
    <property type="term" value="P:mitotic DNA damage checkpoint signaling"/>
    <property type="evidence" value="ECO:0007669"/>
    <property type="project" value="TreeGrafter"/>
</dbReference>
<dbReference type="SUPFAM" id="SSF56112">
    <property type="entry name" value="Protein kinase-like (PK-like)"/>
    <property type="match status" value="1"/>
</dbReference>
<dbReference type="OrthoDB" id="5987198at2759"/>
<accession>A0A401GAN5</accession>
<reference evidence="2 3" key="1">
    <citation type="journal article" date="2018" name="Sci. Rep.">
        <title>Genome sequence of the cauliflower mushroom Sparassis crispa (Hanabiratake) and its association with beneficial usage.</title>
        <authorList>
            <person name="Kiyama R."/>
            <person name="Furutani Y."/>
            <person name="Kawaguchi K."/>
            <person name="Nakanishi T."/>
        </authorList>
    </citation>
    <scope>NUCLEOTIDE SEQUENCE [LARGE SCALE GENOMIC DNA]</scope>
</reference>
<feature type="domain" description="Protein kinase" evidence="1">
    <location>
        <begin position="40"/>
        <end position="364"/>
    </location>
</feature>
<organism evidence="2 3">
    <name type="scientific">Sparassis crispa</name>
    <dbReference type="NCBI Taxonomy" id="139825"/>
    <lineage>
        <taxon>Eukaryota</taxon>
        <taxon>Fungi</taxon>
        <taxon>Dikarya</taxon>
        <taxon>Basidiomycota</taxon>
        <taxon>Agaricomycotina</taxon>
        <taxon>Agaricomycetes</taxon>
        <taxon>Polyporales</taxon>
        <taxon>Sparassidaceae</taxon>
        <taxon>Sparassis</taxon>
    </lineage>
</organism>
<dbReference type="GO" id="GO:0004674">
    <property type="term" value="F:protein serine/threonine kinase activity"/>
    <property type="evidence" value="ECO:0007669"/>
    <property type="project" value="TreeGrafter"/>
</dbReference>
<dbReference type="STRING" id="139825.A0A401GAN5"/>
<proteinExistence type="predicted"/>
<keyword evidence="3" id="KW-1185">Reference proteome</keyword>
<dbReference type="SMART" id="SM00220">
    <property type="entry name" value="S_TKc"/>
    <property type="match status" value="1"/>
</dbReference>
<dbReference type="GO" id="GO:0005524">
    <property type="term" value="F:ATP binding"/>
    <property type="evidence" value="ECO:0007669"/>
    <property type="project" value="InterPro"/>
</dbReference>
<dbReference type="Pfam" id="PF00069">
    <property type="entry name" value="Pkinase"/>
    <property type="match status" value="1"/>
</dbReference>
<dbReference type="AlphaFoldDB" id="A0A401GAN5"/>
<dbReference type="GeneID" id="38776145"/>
<evidence type="ECO:0000259" key="1">
    <source>
        <dbReference type="PROSITE" id="PS50011"/>
    </source>
</evidence>
<dbReference type="GO" id="GO:0005634">
    <property type="term" value="C:nucleus"/>
    <property type="evidence" value="ECO:0007669"/>
    <property type="project" value="TreeGrafter"/>
</dbReference>
<dbReference type="Gene3D" id="1.10.510.10">
    <property type="entry name" value="Transferase(Phosphotransferase) domain 1"/>
    <property type="match status" value="1"/>
</dbReference>
<dbReference type="Proteomes" id="UP000287166">
    <property type="component" value="Unassembled WGS sequence"/>
</dbReference>
<dbReference type="InterPro" id="IPR000719">
    <property type="entry name" value="Prot_kinase_dom"/>
</dbReference>
<dbReference type="PANTHER" id="PTHR44167:SF18">
    <property type="entry name" value="PROTEIN KINASE DOMAIN-CONTAINING PROTEIN"/>
    <property type="match status" value="1"/>
</dbReference>
<dbReference type="InterPro" id="IPR011009">
    <property type="entry name" value="Kinase-like_dom_sf"/>
</dbReference>